<accession>A0ABX7T4L4</accession>
<protein>
    <submittedName>
        <fullName evidence="2">PepSY domain-containing protein</fullName>
    </submittedName>
</protein>
<dbReference type="PANTHER" id="PTHR34219:SF3">
    <property type="entry name" value="BLL7967 PROTEIN"/>
    <property type="match status" value="1"/>
</dbReference>
<organism evidence="2 3">
    <name type="scientific">Parasphingorhabdus cellanae</name>
    <dbReference type="NCBI Taxonomy" id="2806553"/>
    <lineage>
        <taxon>Bacteria</taxon>
        <taxon>Pseudomonadati</taxon>
        <taxon>Pseudomonadota</taxon>
        <taxon>Alphaproteobacteria</taxon>
        <taxon>Sphingomonadales</taxon>
        <taxon>Sphingomonadaceae</taxon>
        <taxon>Parasphingorhabdus</taxon>
    </lineage>
</organism>
<evidence type="ECO:0000313" key="2">
    <source>
        <dbReference type="EMBL" id="QTD55863.1"/>
    </source>
</evidence>
<keyword evidence="3" id="KW-1185">Reference proteome</keyword>
<evidence type="ECO:0000256" key="1">
    <source>
        <dbReference type="SAM" id="Phobius"/>
    </source>
</evidence>
<feature type="transmembrane region" description="Helical" evidence="1">
    <location>
        <begin position="196"/>
        <end position="217"/>
    </location>
</feature>
<dbReference type="RefSeq" id="WP_207987687.1">
    <property type="nucleotide sequence ID" value="NZ_CP071794.1"/>
</dbReference>
<dbReference type="EMBL" id="CP071794">
    <property type="protein sequence ID" value="QTD55863.1"/>
    <property type="molecule type" value="Genomic_DNA"/>
</dbReference>
<dbReference type="Proteomes" id="UP000663923">
    <property type="component" value="Chromosome"/>
</dbReference>
<proteinExistence type="predicted"/>
<feature type="transmembrane region" description="Helical" evidence="1">
    <location>
        <begin position="342"/>
        <end position="362"/>
    </location>
</feature>
<keyword evidence="1" id="KW-1133">Transmembrane helix</keyword>
<feature type="transmembrane region" description="Helical" evidence="1">
    <location>
        <begin position="150"/>
        <end position="175"/>
    </location>
</feature>
<dbReference type="Pfam" id="PF03929">
    <property type="entry name" value="PepSY_TM"/>
    <property type="match status" value="1"/>
</dbReference>
<keyword evidence="1" id="KW-0812">Transmembrane</keyword>
<name>A0ABX7T4L4_9SPHN</name>
<dbReference type="PANTHER" id="PTHR34219">
    <property type="entry name" value="IRON-REGULATED INNER MEMBRANE PROTEIN-RELATED"/>
    <property type="match status" value="1"/>
</dbReference>
<feature type="transmembrane region" description="Helical" evidence="1">
    <location>
        <begin position="12"/>
        <end position="36"/>
    </location>
</feature>
<dbReference type="InterPro" id="IPR005625">
    <property type="entry name" value="PepSY-ass_TM"/>
</dbReference>
<evidence type="ECO:0000313" key="3">
    <source>
        <dbReference type="Proteomes" id="UP000663923"/>
    </source>
</evidence>
<sequence>MKTSHLRAWIFVHKWTSLISTLFLFMLCVTGLPLIFHEEIDAAFSDTAPLAASPVEALDDGTLLSFDAVLQTALAERPDERPLYMSFDIDEPVANVTTGKTAAVPDSEMSFFPIDRRYGEVVAPELAEEQSVMDFILRLHVDLLMGLPGMLFLGLMGFLFVVATISGIVLYAPFMARLRFGEIRRDRSARVKWTDYHNLIGIVTLAWALVVGTTGVINTLADPLTEIWQASELDTGTIANSGTAYTGKLASIDSALETARQEAPGQIIQFIAFPGVAYSNDQDMAIFLQGETELTRNMLTVVLINAATGKLEAVQEMPWYMKALLYSQPLHFGDYGGLPMKILWAIFDLALIFLLGSGLYLWKRKWTKRTVDLTETE</sequence>
<reference evidence="2 3" key="1">
    <citation type="submission" date="2021-03" db="EMBL/GenBank/DDBJ databases">
        <title>Complete genome of Parasphingorhabdus_sp.JHSY0214.</title>
        <authorList>
            <person name="Yoo J.H."/>
            <person name="Bae J.W."/>
        </authorList>
    </citation>
    <scope>NUCLEOTIDE SEQUENCE [LARGE SCALE GENOMIC DNA]</scope>
    <source>
        <strain evidence="2 3">JHSY0214</strain>
    </source>
</reference>
<gene>
    <name evidence="2" type="ORF">J4G78_17015</name>
</gene>
<keyword evidence="1" id="KW-0472">Membrane</keyword>